<sequence>MTGSLYVTSSPRYARVFLDGIERGTTPITIADIEMGWHEVVIIKEYYRAYVEYLYIYAGEETEVEADLDRI</sequence>
<accession>X1G959</accession>
<dbReference type="InterPro" id="IPR013229">
    <property type="entry name" value="PEGA"/>
</dbReference>
<dbReference type="EMBL" id="BARU01003988">
    <property type="protein sequence ID" value="GAH29543.1"/>
    <property type="molecule type" value="Genomic_DNA"/>
</dbReference>
<dbReference type="AlphaFoldDB" id="X1G959"/>
<protein>
    <recommendedName>
        <fullName evidence="1">PEGA domain-containing protein</fullName>
    </recommendedName>
</protein>
<dbReference type="Pfam" id="PF08308">
    <property type="entry name" value="PEGA"/>
    <property type="match status" value="1"/>
</dbReference>
<organism evidence="2">
    <name type="scientific">marine sediment metagenome</name>
    <dbReference type="NCBI Taxonomy" id="412755"/>
    <lineage>
        <taxon>unclassified sequences</taxon>
        <taxon>metagenomes</taxon>
        <taxon>ecological metagenomes</taxon>
    </lineage>
</organism>
<evidence type="ECO:0000313" key="2">
    <source>
        <dbReference type="EMBL" id="GAH29543.1"/>
    </source>
</evidence>
<gene>
    <name evidence="2" type="ORF">S03H2_08265</name>
</gene>
<proteinExistence type="predicted"/>
<comment type="caution">
    <text evidence="2">The sequence shown here is derived from an EMBL/GenBank/DDBJ whole genome shotgun (WGS) entry which is preliminary data.</text>
</comment>
<feature type="domain" description="PEGA" evidence="1">
    <location>
        <begin position="3"/>
        <end position="69"/>
    </location>
</feature>
<name>X1G959_9ZZZZ</name>
<reference evidence="2" key="1">
    <citation type="journal article" date="2014" name="Front. Microbiol.">
        <title>High frequency of phylogenetically diverse reductive dehalogenase-homologous genes in deep subseafloor sedimentary metagenomes.</title>
        <authorList>
            <person name="Kawai M."/>
            <person name="Futagami T."/>
            <person name="Toyoda A."/>
            <person name="Takaki Y."/>
            <person name="Nishi S."/>
            <person name="Hori S."/>
            <person name="Arai W."/>
            <person name="Tsubouchi T."/>
            <person name="Morono Y."/>
            <person name="Uchiyama I."/>
            <person name="Ito T."/>
            <person name="Fujiyama A."/>
            <person name="Inagaki F."/>
            <person name="Takami H."/>
        </authorList>
    </citation>
    <scope>NUCLEOTIDE SEQUENCE</scope>
    <source>
        <strain evidence="2">Expedition CK06-06</strain>
    </source>
</reference>
<evidence type="ECO:0000259" key="1">
    <source>
        <dbReference type="Pfam" id="PF08308"/>
    </source>
</evidence>